<evidence type="ECO:0000313" key="1">
    <source>
        <dbReference type="EMBL" id="SFZ95046.1"/>
    </source>
</evidence>
<keyword evidence="2" id="KW-1185">Reference proteome</keyword>
<reference evidence="1 2" key="1">
    <citation type="submission" date="2016-10" db="EMBL/GenBank/DDBJ databases">
        <authorList>
            <person name="de Groot N.N."/>
        </authorList>
    </citation>
    <scope>NUCLEOTIDE SEQUENCE [LARGE SCALE GENOMIC DNA]</scope>
    <source>
        <strain evidence="1 2">DSM 18180</strain>
    </source>
</reference>
<dbReference type="AlphaFoldDB" id="A0A1K2IRW6"/>
<protein>
    <submittedName>
        <fullName evidence="1">Uncharacterized protein</fullName>
    </submittedName>
</protein>
<organism evidence="1 2">
    <name type="scientific">Flaviramulus basaltis</name>
    <dbReference type="NCBI Taxonomy" id="369401"/>
    <lineage>
        <taxon>Bacteria</taxon>
        <taxon>Pseudomonadati</taxon>
        <taxon>Bacteroidota</taxon>
        <taxon>Flavobacteriia</taxon>
        <taxon>Flavobacteriales</taxon>
        <taxon>Flavobacteriaceae</taxon>
        <taxon>Flaviramulus</taxon>
    </lineage>
</organism>
<dbReference type="EMBL" id="FPKV01000006">
    <property type="protein sequence ID" value="SFZ95046.1"/>
    <property type="molecule type" value="Genomic_DNA"/>
</dbReference>
<dbReference type="Proteomes" id="UP000182544">
    <property type="component" value="Unassembled WGS sequence"/>
</dbReference>
<proteinExistence type="predicted"/>
<accession>A0A1K2IRW6</accession>
<name>A0A1K2IRW6_9FLAO</name>
<sequence>MFNQIIYELDKLHSFKNLLETTKLTFNDLF</sequence>
<evidence type="ECO:0000313" key="2">
    <source>
        <dbReference type="Proteomes" id="UP000182544"/>
    </source>
</evidence>
<gene>
    <name evidence="1" type="ORF">SAMN05428642_10653</name>
</gene>